<dbReference type="AlphaFoldDB" id="A0A251PV96"/>
<dbReference type="STRING" id="3760.A0A251PV96"/>
<evidence type="ECO:0000256" key="2">
    <source>
        <dbReference type="SAM" id="Phobius"/>
    </source>
</evidence>
<feature type="transmembrane region" description="Helical" evidence="2">
    <location>
        <begin position="115"/>
        <end position="138"/>
    </location>
</feature>
<dbReference type="PANTHER" id="PTHR33098">
    <property type="entry name" value="COTTON FIBER (DUF761)"/>
    <property type="match status" value="1"/>
</dbReference>
<evidence type="ECO:0000313" key="5">
    <source>
        <dbReference type="Proteomes" id="UP000006882"/>
    </source>
</evidence>
<feature type="signal peptide" evidence="3">
    <location>
        <begin position="1"/>
        <end position="24"/>
    </location>
</feature>
<dbReference type="Proteomes" id="UP000006882">
    <property type="component" value="Chromosome G3"/>
</dbReference>
<feature type="compositionally biased region" description="Low complexity" evidence="1">
    <location>
        <begin position="31"/>
        <end position="47"/>
    </location>
</feature>
<dbReference type="Gramene" id="ONI15473">
    <property type="protein sequence ID" value="ONI15473"/>
    <property type="gene ID" value="PRUPE_3G044600"/>
</dbReference>
<accession>A0A251PV96</accession>
<dbReference type="Pfam" id="PF05553">
    <property type="entry name" value="DUF761"/>
    <property type="match status" value="1"/>
</dbReference>
<feature type="compositionally biased region" description="Polar residues" evidence="1">
    <location>
        <begin position="224"/>
        <end position="249"/>
    </location>
</feature>
<feature type="region of interest" description="Disordered" evidence="1">
    <location>
        <begin position="657"/>
        <end position="684"/>
    </location>
</feature>
<keyword evidence="2" id="KW-0812">Transmembrane</keyword>
<feature type="compositionally biased region" description="Polar residues" evidence="1">
    <location>
        <begin position="199"/>
        <end position="216"/>
    </location>
</feature>
<keyword evidence="5" id="KW-1185">Reference proteome</keyword>
<evidence type="ECO:0008006" key="6">
    <source>
        <dbReference type="Google" id="ProtNLM"/>
    </source>
</evidence>
<name>A0A251PV96_PRUPE</name>
<feature type="compositionally biased region" description="Basic and acidic residues" evidence="1">
    <location>
        <begin position="384"/>
        <end position="393"/>
    </location>
</feature>
<sequence length="684" mass="76243">MTGNTQTNMLCLLWLLPLYKQKLTSPKSKSQNQNENQTQKPQQQKQSVCKKKFTHFSPTSAFHLSLLKTPKVENQTKQNPKTMEEKEDMLPPFWLQPSDSFRQANRRLRRSSSSVFFSSGAFILALLAIALVFIFFIIPSVLSFTSQIFRPHSVKKSWDSLNLVLVLFAIVCGFLSRNTNNDGNLSSPSSYDQVHNQTVFNSSSPQAPKSNPSTPRQWFDQYSDRTGYNQSSSSTSAAMNRGVRTSSSYPDLRQQEASWVARDDRWRFYDDTHVVNYRVSGSDPLHHRRHRSWHEESVQLPVEEEAEQVQTKTIEVDTFAIRTEQVNSPHTQIPTAQSDPPLQPSPPRRSPSSSQPPPPTIRKSKRTYQAIGEKENSGSTQSLERNDNFEAKKNLPPPPARPPPSPPSPPPRISKSAGKDVKKRGVATTKEFLITSLRRKKKKQRQKSVENFESLLASASSAPYSLLPPPSPPPPPPPLPPPPSVFHNLFSTKKSNKPRKTMQSIPQPPPPPPVAATTSTAQLSKTKAQMRPMMTTQKPPLPVKMSTFINGDDENTNSGGESPLARIPPPPPLPPFRMPEMKFVVHGDFVRIKSNNSSRSGSPDLDDGDDPDSAVSSPTTETNRTPLESGESPKAMFCPSPDVNTKADTFIARFRAGLRLEKMNSVRGRSNLGPDTREGEGPSY</sequence>
<feature type="region of interest" description="Disordered" evidence="1">
    <location>
        <begin position="199"/>
        <end position="255"/>
    </location>
</feature>
<protein>
    <recommendedName>
        <fullName evidence="6">Hydroxyproline-rich glycoprotein family protein</fullName>
    </recommendedName>
</protein>
<dbReference type="OrthoDB" id="787201at2759"/>
<dbReference type="EMBL" id="CM007653">
    <property type="protein sequence ID" value="ONI15473.1"/>
    <property type="molecule type" value="Genomic_DNA"/>
</dbReference>
<evidence type="ECO:0000256" key="3">
    <source>
        <dbReference type="SAM" id="SignalP"/>
    </source>
</evidence>
<evidence type="ECO:0000256" key="1">
    <source>
        <dbReference type="SAM" id="MobiDB-lite"/>
    </source>
</evidence>
<reference evidence="4 5" key="1">
    <citation type="journal article" date="2013" name="Nat. Genet.">
        <title>The high-quality draft genome of peach (Prunus persica) identifies unique patterns of genetic diversity, domestication and genome evolution.</title>
        <authorList>
            <consortium name="International Peach Genome Initiative"/>
            <person name="Verde I."/>
            <person name="Abbott A.G."/>
            <person name="Scalabrin S."/>
            <person name="Jung S."/>
            <person name="Shu S."/>
            <person name="Marroni F."/>
            <person name="Zhebentyayeva T."/>
            <person name="Dettori M.T."/>
            <person name="Grimwood J."/>
            <person name="Cattonaro F."/>
            <person name="Zuccolo A."/>
            <person name="Rossini L."/>
            <person name="Jenkins J."/>
            <person name="Vendramin E."/>
            <person name="Meisel L.A."/>
            <person name="Decroocq V."/>
            <person name="Sosinski B."/>
            <person name="Prochnik S."/>
            <person name="Mitros T."/>
            <person name="Policriti A."/>
            <person name="Cipriani G."/>
            <person name="Dondini L."/>
            <person name="Ficklin S."/>
            <person name="Goodstein D.M."/>
            <person name="Xuan P."/>
            <person name="Del Fabbro C."/>
            <person name="Aramini V."/>
            <person name="Copetti D."/>
            <person name="Gonzalez S."/>
            <person name="Horner D.S."/>
            <person name="Falchi R."/>
            <person name="Lucas S."/>
            <person name="Mica E."/>
            <person name="Maldonado J."/>
            <person name="Lazzari B."/>
            <person name="Bielenberg D."/>
            <person name="Pirona R."/>
            <person name="Miculan M."/>
            <person name="Barakat A."/>
            <person name="Testolin R."/>
            <person name="Stella A."/>
            <person name="Tartarini S."/>
            <person name="Tonutti P."/>
            <person name="Arus P."/>
            <person name="Orellana A."/>
            <person name="Wells C."/>
            <person name="Main D."/>
            <person name="Vizzotto G."/>
            <person name="Silva H."/>
            <person name="Salamini F."/>
            <person name="Schmutz J."/>
            <person name="Morgante M."/>
            <person name="Rokhsar D.S."/>
        </authorList>
    </citation>
    <scope>NUCLEOTIDE SEQUENCE [LARGE SCALE GENOMIC DNA]</scope>
    <source>
        <strain evidence="5">cv. Nemared</strain>
    </source>
</reference>
<feature type="compositionally biased region" description="Polar residues" evidence="1">
    <location>
        <begin position="516"/>
        <end position="527"/>
    </location>
</feature>
<organism evidence="4 5">
    <name type="scientific">Prunus persica</name>
    <name type="common">Peach</name>
    <name type="synonym">Amygdalus persica</name>
    <dbReference type="NCBI Taxonomy" id="3760"/>
    <lineage>
        <taxon>Eukaryota</taxon>
        <taxon>Viridiplantae</taxon>
        <taxon>Streptophyta</taxon>
        <taxon>Embryophyta</taxon>
        <taxon>Tracheophyta</taxon>
        <taxon>Spermatophyta</taxon>
        <taxon>Magnoliopsida</taxon>
        <taxon>eudicotyledons</taxon>
        <taxon>Gunneridae</taxon>
        <taxon>Pentapetalae</taxon>
        <taxon>rosids</taxon>
        <taxon>fabids</taxon>
        <taxon>Rosales</taxon>
        <taxon>Rosaceae</taxon>
        <taxon>Amygdaloideae</taxon>
        <taxon>Amygdaleae</taxon>
        <taxon>Prunus</taxon>
    </lineage>
</organism>
<feature type="compositionally biased region" description="Low complexity" evidence="1">
    <location>
        <begin position="454"/>
        <end position="465"/>
    </location>
</feature>
<feature type="compositionally biased region" description="Basic residues" evidence="1">
    <location>
        <begin position="437"/>
        <end position="446"/>
    </location>
</feature>
<dbReference type="eggNOG" id="ENOG502R1S8">
    <property type="taxonomic scope" value="Eukaryota"/>
</dbReference>
<evidence type="ECO:0000313" key="4">
    <source>
        <dbReference type="EMBL" id="ONI15473.1"/>
    </source>
</evidence>
<feature type="region of interest" description="Disordered" evidence="1">
    <location>
        <begin position="25"/>
        <end position="48"/>
    </location>
</feature>
<keyword evidence="3" id="KW-0732">Signal</keyword>
<feature type="region of interest" description="Disordered" evidence="1">
    <location>
        <begin position="326"/>
        <end position="579"/>
    </location>
</feature>
<dbReference type="InterPro" id="IPR008480">
    <property type="entry name" value="DUF761_pln"/>
</dbReference>
<feature type="compositionally biased region" description="Pro residues" evidence="1">
    <location>
        <begin position="466"/>
        <end position="484"/>
    </location>
</feature>
<keyword evidence="2" id="KW-1133">Transmembrane helix</keyword>
<feature type="compositionally biased region" description="Pro residues" evidence="1">
    <location>
        <begin position="341"/>
        <end position="360"/>
    </location>
</feature>
<proteinExistence type="predicted"/>
<gene>
    <name evidence="4" type="ORF">PRUPE_3G044600</name>
</gene>
<feature type="compositionally biased region" description="Pro residues" evidence="1">
    <location>
        <begin position="395"/>
        <end position="412"/>
    </location>
</feature>
<feature type="region of interest" description="Disordered" evidence="1">
    <location>
        <begin position="593"/>
        <end position="644"/>
    </location>
</feature>
<feature type="compositionally biased region" description="Basic and acidic residues" evidence="1">
    <location>
        <begin position="675"/>
        <end position="684"/>
    </location>
</feature>
<dbReference type="PANTHER" id="PTHR33098:SF36">
    <property type="entry name" value="HYDROXYPROLINE-RICH GLYCOPROTEIN FAMILY PROTEIN"/>
    <property type="match status" value="1"/>
</dbReference>
<feature type="compositionally biased region" description="Pro residues" evidence="1">
    <location>
        <begin position="566"/>
        <end position="577"/>
    </location>
</feature>
<feature type="chain" id="PRO_5012377358" description="Hydroxyproline-rich glycoprotein family protein" evidence="3">
    <location>
        <begin position="25"/>
        <end position="684"/>
    </location>
</feature>
<keyword evidence="2" id="KW-0472">Membrane</keyword>
<feature type="compositionally biased region" description="Polar residues" evidence="1">
    <location>
        <begin position="326"/>
        <end position="338"/>
    </location>
</feature>